<evidence type="ECO:0000313" key="1">
    <source>
        <dbReference type="EMBL" id="RYR54656.1"/>
    </source>
</evidence>
<evidence type="ECO:0008006" key="3">
    <source>
        <dbReference type="Google" id="ProtNLM"/>
    </source>
</evidence>
<dbReference type="PANTHER" id="PTHR47718">
    <property type="entry name" value="OS01G0519700 PROTEIN"/>
    <property type="match status" value="1"/>
</dbReference>
<comment type="caution">
    <text evidence="1">The sequence shown here is derived from an EMBL/GenBank/DDBJ whole genome shotgun (WGS) entry which is preliminary data.</text>
</comment>
<evidence type="ECO:0000313" key="2">
    <source>
        <dbReference type="Proteomes" id="UP000289738"/>
    </source>
</evidence>
<proteinExistence type="predicted"/>
<name>A0A445CUQ2_ARAHY</name>
<reference evidence="1 2" key="1">
    <citation type="submission" date="2019-01" db="EMBL/GenBank/DDBJ databases">
        <title>Sequencing of cultivated peanut Arachis hypogaea provides insights into genome evolution and oil improvement.</title>
        <authorList>
            <person name="Chen X."/>
        </authorList>
    </citation>
    <scope>NUCLEOTIDE SEQUENCE [LARGE SCALE GENOMIC DNA]</scope>
    <source>
        <strain evidence="2">cv. Fuhuasheng</strain>
        <tissue evidence="1">Leaves</tissue>
    </source>
</reference>
<organism evidence="1 2">
    <name type="scientific">Arachis hypogaea</name>
    <name type="common">Peanut</name>
    <dbReference type="NCBI Taxonomy" id="3818"/>
    <lineage>
        <taxon>Eukaryota</taxon>
        <taxon>Viridiplantae</taxon>
        <taxon>Streptophyta</taxon>
        <taxon>Embryophyta</taxon>
        <taxon>Tracheophyta</taxon>
        <taxon>Spermatophyta</taxon>
        <taxon>Magnoliopsida</taxon>
        <taxon>eudicotyledons</taxon>
        <taxon>Gunneridae</taxon>
        <taxon>Pentapetalae</taxon>
        <taxon>rosids</taxon>
        <taxon>fabids</taxon>
        <taxon>Fabales</taxon>
        <taxon>Fabaceae</taxon>
        <taxon>Papilionoideae</taxon>
        <taxon>50 kb inversion clade</taxon>
        <taxon>dalbergioids sensu lato</taxon>
        <taxon>Dalbergieae</taxon>
        <taxon>Pterocarpus clade</taxon>
        <taxon>Arachis</taxon>
    </lineage>
</organism>
<protein>
    <recommendedName>
        <fullName evidence="3">FAR1 domain-containing protein</fullName>
    </recommendedName>
</protein>
<accession>A0A445CUQ2</accession>
<dbReference type="Proteomes" id="UP000289738">
    <property type="component" value="Chromosome A06"/>
</dbReference>
<gene>
    <name evidence="1" type="ORF">Ahy_A06g029969</name>
</gene>
<dbReference type="EMBL" id="SDMP01000006">
    <property type="protein sequence ID" value="RYR54656.1"/>
    <property type="molecule type" value="Genomic_DNA"/>
</dbReference>
<keyword evidence="2" id="KW-1185">Reference proteome</keyword>
<dbReference type="AlphaFoldDB" id="A0A445CUQ2"/>
<sequence>MEEVHKMPNHDGICYEEIPELRMVFDVLQQAQEFYASYAKKVGFVTKIRNTNYDKSNKELKLSINQSIHCTREVNRATKCNKDVCHVGQGKDYLDDVKIRIKAFTSMFSIHYHQNRELSIHVKCVIEDNDEVRIRPNKTYLALTNEVGGCSNLNILKKDVKNDSFKGLGVPRMQ</sequence>